<dbReference type="Proteomes" id="UP000636888">
    <property type="component" value="Unassembled WGS sequence"/>
</dbReference>
<proteinExistence type="predicted"/>
<gene>
    <name evidence="2" type="ORF">JFN93_25185</name>
</gene>
<evidence type="ECO:0000313" key="2">
    <source>
        <dbReference type="EMBL" id="MBJ6728016.1"/>
    </source>
</evidence>
<organism evidence="2 3">
    <name type="scientific">Geomesophilobacter sediminis</name>
    <dbReference type="NCBI Taxonomy" id="2798584"/>
    <lineage>
        <taxon>Bacteria</taxon>
        <taxon>Pseudomonadati</taxon>
        <taxon>Thermodesulfobacteriota</taxon>
        <taxon>Desulfuromonadia</taxon>
        <taxon>Geobacterales</taxon>
        <taxon>Geobacteraceae</taxon>
        <taxon>Geomesophilobacter</taxon>
    </lineage>
</organism>
<dbReference type="PANTHER" id="PTHR30441">
    <property type="entry name" value="DUF748 DOMAIN-CONTAINING PROTEIN"/>
    <property type="match status" value="1"/>
</dbReference>
<name>A0A8J7SBW8_9BACT</name>
<reference evidence="2" key="1">
    <citation type="submission" date="2020-12" db="EMBL/GenBank/DDBJ databases">
        <title>Geomonas sp. Red875, isolated from river sediment.</title>
        <authorList>
            <person name="Xu Z."/>
            <person name="Zhang Z."/>
            <person name="Masuda Y."/>
            <person name="Itoh H."/>
            <person name="Senoo K."/>
        </authorList>
    </citation>
    <scope>NUCLEOTIDE SEQUENCE</scope>
    <source>
        <strain evidence="2">Red875</strain>
    </source>
</reference>
<dbReference type="Pfam" id="PF05359">
    <property type="entry name" value="DUF748"/>
    <property type="match status" value="1"/>
</dbReference>
<keyword evidence="3" id="KW-1185">Reference proteome</keyword>
<dbReference type="GO" id="GO:0090313">
    <property type="term" value="P:regulation of protein targeting to membrane"/>
    <property type="evidence" value="ECO:0007669"/>
    <property type="project" value="TreeGrafter"/>
</dbReference>
<feature type="transmembrane region" description="Helical" evidence="1">
    <location>
        <begin position="21"/>
        <end position="43"/>
    </location>
</feature>
<evidence type="ECO:0000256" key="1">
    <source>
        <dbReference type="SAM" id="Phobius"/>
    </source>
</evidence>
<keyword evidence="1" id="KW-1133">Transmembrane helix</keyword>
<accession>A0A8J7SBW8</accession>
<protein>
    <submittedName>
        <fullName evidence="2">DUF748 domain-containing protein</fullName>
    </submittedName>
</protein>
<comment type="caution">
    <text evidence="2">The sequence shown here is derived from an EMBL/GenBank/DDBJ whole genome shotgun (WGS) entry which is preliminary data.</text>
</comment>
<keyword evidence="1" id="KW-0472">Membrane</keyword>
<dbReference type="EMBL" id="JAEMHM010000038">
    <property type="protein sequence ID" value="MBJ6728016.1"/>
    <property type="molecule type" value="Genomic_DNA"/>
</dbReference>
<keyword evidence="1" id="KW-0812">Transmembrane</keyword>
<dbReference type="PANTHER" id="PTHR30441:SF8">
    <property type="entry name" value="DUF748 DOMAIN-CONTAINING PROTEIN"/>
    <property type="match status" value="1"/>
</dbReference>
<dbReference type="GO" id="GO:0005886">
    <property type="term" value="C:plasma membrane"/>
    <property type="evidence" value="ECO:0007669"/>
    <property type="project" value="TreeGrafter"/>
</dbReference>
<dbReference type="InterPro" id="IPR008023">
    <property type="entry name" value="DUF748"/>
</dbReference>
<dbReference type="AlphaFoldDB" id="A0A8J7SBW8"/>
<dbReference type="RefSeq" id="WP_199387156.1">
    <property type="nucleotide sequence ID" value="NZ_JAEMHM010000038.1"/>
</dbReference>
<evidence type="ECO:0000313" key="3">
    <source>
        <dbReference type="Proteomes" id="UP000636888"/>
    </source>
</evidence>
<dbReference type="InterPro" id="IPR052894">
    <property type="entry name" value="AsmA-related"/>
</dbReference>
<sequence>MAEPEEKTPAPPQRPGRGTHLLRWVVGIIVGICIILFIASFFIDEPVRRVIEKKLNTHLVGYTVRLPGLHVRLIGFALTFKGLTIAQKAHPAPPIIEFPILKANVHWREIFSGKLVGELTLIRPKVHVNLAQLKTEVHSNVPVKKRGWQQALEDIYPLKINHVLIKDGDITYLDPDSKLPLRLGHVNFEADNIRNIHLPDRVYPSNFHLDTTVFDSGRGTVDGKANLLAEPVPGVKAHFKLEKVPIDRIKPIIARASLSIQGGQLGTDGAIEYGPKVNTAQIRNLVISGMTVDYIHSAATAAAENRRAAMARQAAKKLSNRPGLLLRMDQMNLTGCTFGMINRNKAAPYRIFISDTNLHLSNFSNQFSQGASTARLTGKFMGTGTTQATAAFRPEKQGPDLDLYVKIDNTQLTGMNELLHSYANFTVTGGTFSLITELHVKNNAVTGYLKPFFKDLQVRHERKGPLHRLYEMLVGGVAKLLENRPRQQVATKADISGPLKSPQTSTWQIIVELVRNAFFKAILPTFEHEARAVKR</sequence>